<feature type="transmembrane region" description="Helical" evidence="1">
    <location>
        <begin position="20"/>
        <end position="43"/>
    </location>
</feature>
<evidence type="ECO:0000256" key="1">
    <source>
        <dbReference type="SAM" id="Phobius"/>
    </source>
</evidence>
<feature type="transmembrane region" description="Helical" evidence="1">
    <location>
        <begin position="86"/>
        <end position="104"/>
    </location>
</feature>
<keyword evidence="1" id="KW-1133">Transmembrane helix</keyword>
<dbReference type="EMBL" id="JADOER010000015">
    <property type="protein sequence ID" value="MBT9313659.1"/>
    <property type="molecule type" value="Genomic_DNA"/>
</dbReference>
<accession>A0ABS5Y715</accession>
<proteinExistence type="predicted"/>
<keyword evidence="1" id="KW-0472">Membrane</keyword>
<dbReference type="Proteomes" id="UP001196661">
    <property type="component" value="Unassembled WGS sequence"/>
</dbReference>
<sequence>MSSVLFKGNKTLQNHTLKTFILSAVALLAGGWLLTQLPPILPWTNTTAGAAFFPWLFKVCCIAAGVTVVIAAVQAFFSYVREEFDLGPTPICTFFMIGVILALLNTF</sequence>
<comment type="caution">
    <text evidence="2">The sequence shown here is derived from an EMBL/GenBank/DDBJ whole genome shotgun (WGS) entry which is preliminary data.</text>
</comment>
<dbReference type="RefSeq" id="WP_215619547.1">
    <property type="nucleotide sequence ID" value="NZ_JADOER010000015.1"/>
</dbReference>
<gene>
    <name evidence="2" type="ORF">IXB28_15710</name>
</gene>
<keyword evidence="3" id="KW-1185">Reference proteome</keyword>
<evidence type="ECO:0000313" key="2">
    <source>
        <dbReference type="EMBL" id="MBT9313659.1"/>
    </source>
</evidence>
<reference evidence="2 3" key="1">
    <citation type="journal article" date="2021" name="Mar. Drugs">
        <title>Genome Reduction and Secondary Metabolism of the Marine Sponge-Associated Cyanobacterium Leptothoe.</title>
        <authorList>
            <person name="Konstantinou D."/>
            <person name="Popin R.V."/>
            <person name="Fewer D.P."/>
            <person name="Sivonen K."/>
            <person name="Gkelis S."/>
        </authorList>
    </citation>
    <scope>NUCLEOTIDE SEQUENCE [LARGE SCALE GENOMIC DNA]</scope>
    <source>
        <strain evidence="2 3">TAU-MAC 1615</strain>
    </source>
</reference>
<name>A0ABS5Y715_9CYAN</name>
<organism evidence="2 3">
    <name type="scientific">Leptothoe kymatousa TAU-MAC 1615</name>
    <dbReference type="NCBI Taxonomy" id="2364775"/>
    <lineage>
        <taxon>Bacteria</taxon>
        <taxon>Bacillati</taxon>
        <taxon>Cyanobacteriota</taxon>
        <taxon>Cyanophyceae</taxon>
        <taxon>Nodosilineales</taxon>
        <taxon>Cymatolegaceae</taxon>
        <taxon>Leptothoe</taxon>
        <taxon>Leptothoe kymatousa</taxon>
    </lineage>
</organism>
<feature type="transmembrane region" description="Helical" evidence="1">
    <location>
        <begin position="55"/>
        <end position="80"/>
    </location>
</feature>
<protein>
    <submittedName>
        <fullName evidence="2">Uncharacterized protein</fullName>
    </submittedName>
</protein>
<evidence type="ECO:0000313" key="3">
    <source>
        <dbReference type="Proteomes" id="UP001196661"/>
    </source>
</evidence>
<keyword evidence="1" id="KW-0812">Transmembrane</keyword>